<evidence type="ECO:0000256" key="1">
    <source>
        <dbReference type="SAM" id="SignalP"/>
    </source>
</evidence>
<protein>
    <recommendedName>
        <fullName evidence="4">TIR domain-containing protein</fullName>
    </recommendedName>
</protein>
<feature type="signal peptide" evidence="1">
    <location>
        <begin position="1"/>
        <end position="22"/>
    </location>
</feature>
<keyword evidence="1" id="KW-0732">Signal</keyword>
<organism evidence="2 3">
    <name type="scientific">Chiloscyllium punctatum</name>
    <name type="common">Brownbanded bambooshark</name>
    <name type="synonym">Hemiscyllium punctatum</name>
    <dbReference type="NCBI Taxonomy" id="137246"/>
    <lineage>
        <taxon>Eukaryota</taxon>
        <taxon>Metazoa</taxon>
        <taxon>Chordata</taxon>
        <taxon>Craniata</taxon>
        <taxon>Vertebrata</taxon>
        <taxon>Chondrichthyes</taxon>
        <taxon>Elasmobranchii</taxon>
        <taxon>Galeomorphii</taxon>
        <taxon>Galeoidea</taxon>
        <taxon>Orectolobiformes</taxon>
        <taxon>Hemiscylliidae</taxon>
        <taxon>Chiloscyllium</taxon>
    </lineage>
</organism>
<evidence type="ECO:0000313" key="3">
    <source>
        <dbReference type="Proteomes" id="UP000287033"/>
    </source>
</evidence>
<sequence length="90" mass="10715">MLKVEAFLCSFILLELFYQSRGVVITSSNKEVETDEHKLMNLLSNMKSVVIILSDVRLEHLYEILYTLLRRGIKLFGFDYRRDKEIVYHE</sequence>
<keyword evidence="3" id="KW-1185">Reference proteome</keyword>
<dbReference type="EMBL" id="BEZZ01001428">
    <property type="protein sequence ID" value="GCC18533.1"/>
    <property type="molecule type" value="Genomic_DNA"/>
</dbReference>
<evidence type="ECO:0008006" key="4">
    <source>
        <dbReference type="Google" id="ProtNLM"/>
    </source>
</evidence>
<dbReference type="AlphaFoldDB" id="A0A401RK54"/>
<reference evidence="2 3" key="1">
    <citation type="journal article" date="2018" name="Nat. Ecol. Evol.">
        <title>Shark genomes provide insights into elasmobranch evolution and the origin of vertebrates.</title>
        <authorList>
            <person name="Hara Y"/>
            <person name="Yamaguchi K"/>
            <person name="Onimaru K"/>
            <person name="Kadota M"/>
            <person name="Koyanagi M"/>
            <person name="Keeley SD"/>
            <person name="Tatsumi K"/>
            <person name="Tanaka K"/>
            <person name="Motone F"/>
            <person name="Kageyama Y"/>
            <person name="Nozu R"/>
            <person name="Adachi N"/>
            <person name="Nishimura O"/>
            <person name="Nakagawa R"/>
            <person name="Tanegashima C"/>
            <person name="Kiyatake I"/>
            <person name="Matsumoto R"/>
            <person name="Murakumo K"/>
            <person name="Nishida K"/>
            <person name="Terakita A"/>
            <person name="Kuratani S"/>
            <person name="Sato K"/>
            <person name="Hyodo S Kuraku.S."/>
        </authorList>
    </citation>
    <scope>NUCLEOTIDE SEQUENCE [LARGE SCALE GENOMIC DNA]</scope>
</reference>
<comment type="caution">
    <text evidence="2">The sequence shown here is derived from an EMBL/GenBank/DDBJ whole genome shotgun (WGS) entry which is preliminary data.</text>
</comment>
<name>A0A401RK54_CHIPU</name>
<feature type="chain" id="PRO_5019116393" description="TIR domain-containing protein" evidence="1">
    <location>
        <begin position="23"/>
        <end position="90"/>
    </location>
</feature>
<accession>A0A401RK54</accession>
<gene>
    <name evidence="2" type="ORF">chiPu_0017968</name>
</gene>
<dbReference type="Proteomes" id="UP000287033">
    <property type="component" value="Unassembled WGS sequence"/>
</dbReference>
<evidence type="ECO:0000313" key="2">
    <source>
        <dbReference type="EMBL" id="GCC18533.1"/>
    </source>
</evidence>
<proteinExistence type="predicted"/>